<name>A0A8J3CC22_9PSEU</name>
<dbReference type="Proteomes" id="UP000637578">
    <property type="component" value="Unassembled WGS sequence"/>
</dbReference>
<dbReference type="AlphaFoldDB" id="A0A8J3CC22"/>
<dbReference type="InterPro" id="IPR007569">
    <property type="entry name" value="DUF559"/>
</dbReference>
<evidence type="ECO:0000259" key="1">
    <source>
        <dbReference type="Pfam" id="PF04480"/>
    </source>
</evidence>
<evidence type="ECO:0000313" key="2">
    <source>
        <dbReference type="EMBL" id="GGM46789.1"/>
    </source>
</evidence>
<comment type="caution">
    <text evidence="2">The sequence shown here is derived from an EMBL/GenBank/DDBJ whole genome shotgun (WGS) entry which is preliminary data.</text>
</comment>
<dbReference type="Gene3D" id="3.40.960.10">
    <property type="entry name" value="VSR Endonuclease"/>
    <property type="match status" value="1"/>
</dbReference>
<dbReference type="EMBL" id="BMMK01000006">
    <property type="protein sequence ID" value="GGM46789.1"/>
    <property type="molecule type" value="Genomic_DNA"/>
</dbReference>
<evidence type="ECO:0000313" key="3">
    <source>
        <dbReference type="Proteomes" id="UP000637578"/>
    </source>
</evidence>
<keyword evidence="3" id="KW-1185">Reference proteome</keyword>
<protein>
    <recommendedName>
        <fullName evidence="1">DUF559 domain-containing protein</fullName>
    </recommendedName>
</protein>
<proteinExistence type="predicted"/>
<accession>A0A8J3CC22</accession>
<gene>
    <name evidence="2" type="ORF">GCM10012275_17320</name>
</gene>
<sequence length="270" mass="30422">MRIGRLRELWPGTYVPPDRVLDPITRASAALLHLGEDAVLSGPTAALAHGCTAADSQEVHVTVPHLRSRRRRNGLHVHQGDVCEDDVVELDGLRVFVLDRVIAELLCRHREEIAFMCLDQALGSLPPAYREQFRGEVNRRIQRRIDRRGVVRAEFLLDLGTGRTESPPESLLLLAAVKAGLPMPIPQYEIFDLDGHVRYRLDLAWPQLRIALEYDGVVAHEDRAQADLLRDHRLAALGWVTIRARAEDITDPQRVISELFRAFRLRGAAA</sequence>
<organism evidence="2 3">
    <name type="scientific">Longimycelium tulufanense</name>
    <dbReference type="NCBI Taxonomy" id="907463"/>
    <lineage>
        <taxon>Bacteria</taxon>
        <taxon>Bacillati</taxon>
        <taxon>Actinomycetota</taxon>
        <taxon>Actinomycetes</taxon>
        <taxon>Pseudonocardiales</taxon>
        <taxon>Pseudonocardiaceae</taxon>
        <taxon>Longimycelium</taxon>
    </lineage>
</organism>
<reference evidence="2" key="1">
    <citation type="journal article" date="2014" name="Int. J. Syst. Evol. Microbiol.">
        <title>Complete genome sequence of Corynebacterium casei LMG S-19264T (=DSM 44701T), isolated from a smear-ripened cheese.</title>
        <authorList>
            <consortium name="US DOE Joint Genome Institute (JGI-PGF)"/>
            <person name="Walter F."/>
            <person name="Albersmeier A."/>
            <person name="Kalinowski J."/>
            <person name="Ruckert C."/>
        </authorList>
    </citation>
    <scope>NUCLEOTIDE SEQUENCE</scope>
    <source>
        <strain evidence="2">CGMCC 4.5737</strain>
    </source>
</reference>
<feature type="domain" description="DUF559" evidence="1">
    <location>
        <begin position="198"/>
        <end position="262"/>
    </location>
</feature>
<reference evidence="2" key="2">
    <citation type="submission" date="2020-09" db="EMBL/GenBank/DDBJ databases">
        <authorList>
            <person name="Sun Q."/>
            <person name="Zhou Y."/>
        </authorList>
    </citation>
    <scope>NUCLEOTIDE SEQUENCE</scope>
    <source>
        <strain evidence="2">CGMCC 4.5737</strain>
    </source>
</reference>
<dbReference type="Pfam" id="PF04480">
    <property type="entry name" value="DUF559"/>
    <property type="match status" value="1"/>
</dbReference>